<evidence type="ECO:0000313" key="7">
    <source>
        <dbReference type="Proteomes" id="UP000743370"/>
    </source>
</evidence>
<keyword evidence="5" id="KW-1133">Transmembrane helix</keyword>
<dbReference type="InterPro" id="IPR004265">
    <property type="entry name" value="Dirigent"/>
</dbReference>
<evidence type="ECO:0000313" key="6">
    <source>
        <dbReference type="EMBL" id="KAG2384759.1"/>
    </source>
</evidence>
<name>A0A8T0JVT0_PHAAN</name>
<organism evidence="6 7">
    <name type="scientific">Phaseolus angularis</name>
    <name type="common">Azuki bean</name>
    <name type="synonym">Vigna angularis</name>
    <dbReference type="NCBI Taxonomy" id="3914"/>
    <lineage>
        <taxon>Eukaryota</taxon>
        <taxon>Viridiplantae</taxon>
        <taxon>Streptophyta</taxon>
        <taxon>Embryophyta</taxon>
        <taxon>Tracheophyta</taxon>
        <taxon>Spermatophyta</taxon>
        <taxon>Magnoliopsida</taxon>
        <taxon>eudicotyledons</taxon>
        <taxon>Gunneridae</taxon>
        <taxon>Pentapetalae</taxon>
        <taxon>rosids</taxon>
        <taxon>fabids</taxon>
        <taxon>Fabales</taxon>
        <taxon>Fabaceae</taxon>
        <taxon>Papilionoideae</taxon>
        <taxon>50 kb inversion clade</taxon>
        <taxon>NPAAA clade</taxon>
        <taxon>indigoferoid/millettioid clade</taxon>
        <taxon>Phaseoleae</taxon>
        <taxon>Vigna</taxon>
    </lineage>
</organism>
<keyword evidence="5" id="KW-0472">Membrane</keyword>
<dbReference type="Gene3D" id="2.40.480.10">
    <property type="entry name" value="Allene oxide cyclase-like"/>
    <property type="match status" value="1"/>
</dbReference>
<dbReference type="Proteomes" id="UP000743370">
    <property type="component" value="Unassembled WGS sequence"/>
</dbReference>
<accession>A0A8T0JVT0</accession>
<comment type="caution">
    <text evidence="6">The sequence shown here is derived from an EMBL/GenBank/DDBJ whole genome shotgun (WGS) entry which is preliminary data.</text>
</comment>
<evidence type="ECO:0000256" key="2">
    <source>
        <dbReference type="ARBA" id="ARBA00011738"/>
    </source>
</evidence>
<comment type="subunit">
    <text evidence="2 4">Homodimer.</text>
</comment>
<dbReference type="GO" id="GO:0009699">
    <property type="term" value="P:phenylpropanoid biosynthetic process"/>
    <property type="evidence" value="ECO:0007669"/>
    <property type="project" value="UniProtKB-ARBA"/>
</dbReference>
<keyword evidence="3 4" id="KW-0964">Secreted</keyword>
<comment type="subcellular location">
    <subcellularLocation>
        <location evidence="4">Secreted</location>
        <location evidence="4">Extracellular space</location>
        <location evidence="4">Apoplast</location>
    </subcellularLocation>
</comment>
<comment type="function">
    <text evidence="4">Dirigent proteins impart stereoselectivity on the phenoxy radical-coupling reaction, yielding optically active lignans from two molecules of coniferyl alcohol in the biosynthesis of lignans, flavonolignans, and alkaloids and thus plays a central role in plant secondary metabolism.</text>
</comment>
<evidence type="ECO:0000256" key="1">
    <source>
        <dbReference type="ARBA" id="ARBA00010746"/>
    </source>
</evidence>
<evidence type="ECO:0000256" key="5">
    <source>
        <dbReference type="SAM" id="Phobius"/>
    </source>
</evidence>
<dbReference type="Pfam" id="PF03018">
    <property type="entry name" value="Dirigent"/>
    <property type="match status" value="1"/>
</dbReference>
<evidence type="ECO:0000256" key="4">
    <source>
        <dbReference type="RuleBase" id="RU363099"/>
    </source>
</evidence>
<proteinExistence type="inferred from homology"/>
<gene>
    <name evidence="6" type="ORF">HKW66_Vig0118510</name>
</gene>
<comment type="similarity">
    <text evidence="1 4">Belongs to the plant dirigent protein family.</text>
</comment>
<reference evidence="6 7" key="1">
    <citation type="submission" date="2020-05" db="EMBL/GenBank/DDBJ databases">
        <title>Vigna angularis (adzuki bean) Var. LongXiaoDou No. 4 denovo assembly.</title>
        <authorList>
            <person name="Xiang H."/>
        </authorList>
    </citation>
    <scope>NUCLEOTIDE SEQUENCE [LARGE SCALE GENOMIC DNA]</scope>
    <source>
        <tissue evidence="6">Leaf</tissue>
    </source>
</reference>
<protein>
    <recommendedName>
        <fullName evidence="4">Dirigent protein</fullName>
    </recommendedName>
</protein>
<keyword evidence="4" id="KW-0052">Apoplast</keyword>
<sequence>MQGVSLIPTKETKREARVLSSKLRALLCREFGCTEAGSLHLGAHFSTWRPLSVLPNVVNGDARFDANCRANGKRPFSVALCVGILVLVGVFALVGVILLLLEGRKKRSGLQNKSRNVYSSSFINTTSMESGGVYFGISVFSFDELREATNNFDEARKFGEGGPEPTSKVVGRIEGLVAGTSQREFILVVLNFVFTEGNYNGSTITVLGRNRITQNIREIPVIGGTGVFRFATGYAETNTIFLDPKMRSTIEYNIFKNPKLYK</sequence>
<dbReference type="EMBL" id="JABFOF010000008">
    <property type="protein sequence ID" value="KAG2384759.1"/>
    <property type="molecule type" value="Genomic_DNA"/>
</dbReference>
<dbReference type="AlphaFoldDB" id="A0A8T0JVT0"/>
<keyword evidence="5" id="KW-0812">Transmembrane</keyword>
<feature type="transmembrane region" description="Helical" evidence="5">
    <location>
        <begin position="76"/>
        <end position="101"/>
    </location>
</feature>
<evidence type="ECO:0000256" key="3">
    <source>
        <dbReference type="ARBA" id="ARBA00022525"/>
    </source>
</evidence>
<dbReference type="GO" id="GO:0048046">
    <property type="term" value="C:apoplast"/>
    <property type="evidence" value="ECO:0007669"/>
    <property type="project" value="UniProtKB-SubCell"/>
</dbReference>
<dbReference type="PANTHER" id="PTHR21495">
    <property type="entry name" value="NUCLEOPORIN-RELATED"/>
    <property type="match status" value="1"/>
</dbReference>
<dbReference type="InterPro" id="IPR044859">
    <property type="entry name" value="Allene_oxi_cyc_Dirigent"/>
</dbReference>